<dbReference type="InterPro" id="IPR041078">
    <property type="entry name" value="Plavaka"/>
</dbReference>
<organism evidence="2">
    <name type="scientific">Serpula lacrymans var. lacrymans (strain S7.3)</name>
    <name type="common">Dry rot fungus</name>
    <dbReference type="NCBI Taxonomy" id="936435"/>
    <lineage>
        <taxon>Eukaryota</taxon>
        <taxon>Fungi</taxon>
        <taxon>Dikarya</taxon>
        <taxon>Basidiomycota</taxon>
        <taxon>Agaricomycotina</taxon>
        <taxon>Agaricomycetes</taxon>
        <taxon>Agaricomycetidae</taxon>
        <taxon>Boletales</taxon>
        <taxon>Coniophorineae</taxon>
        <taxon>Serpulaceae</taxon>
        <taxon>Serpula</taxon>
    </lineage>
</organism>
<keyword evidence="2" id="KW-1185">Reference proteome</keyword>
<dbReference type="OrthoDB" id="2688393at2759"/>
<proteinExistence type="predicted"/>
<dbReference type="Proteomes" id="UP000008063">
    <property type="component" value="Unassembled WGS sequence"/>
</dbReference>
<evidence type="ECO:0000313" key="2">
    <source>
        <dbReference type="Proteomes" id="UP000008063"/>
    </source>
</evidence>
<sequence>MDQCSSITLTLVMNMEEDQTCFNKWILMKIVLQDRRIQHFWPFSSREEWELAEFLNENLNQTQLDAFLKLKWTCKQTLLFSSAHQLSSFMDFLPSGPKWKMQTLVVVGYLTMAPIRLFFRDGLEVANSIFSNPIFANQALEEHCVYSEFMTADYAWELQDQYPVGATVMGIIAGSDKTAATRRTAGMQMHPIFLSLANINSEVHMKATSHAWMSLAPLHGHGHKRVAKCGQIMSDPHGILRVTLTPLVAWVADLPEQQMIACTSKSVSPISLATVDDFGDFPHPPHTGRHTVSLYKQLHERIDPWDLAVYLPAAKDVGLSGTNSPFWYDWHLADPAKFLVPENFHTGHKFFFDHPLVWCQEVVGKEELDA</sequence>
<dbReference type="EMBL" id="GL945474">
    <property type="protein sequence ID" value="EGO04197.1"/>
    <property type="molecule type" value="Genomic_DNA"/>
</dbReference>
<dbReference type="InParanoid" id="F8PF91"/>
<dbReference type="Pfam" id="PF18759">
    <property type="entry name" value="Plavaka"/>
    <property type="match status" value="2"/>
</dbReference>
<gene>
    <name evidence="1" type="ORF">SERLA73DRAFT_148814</name>
</gene>
<reference evidence="2" key="1">
    <citation type="journal article" date="2011" name="Science">
        <title>The plant cell wall-decomposing machinery underlies the functional diversity of forest fungi.</title>
        <authorList>
            <person name="Eastwood D.C."/>
            <person name="Floudas D."/>
            <person name="Binder M."/>
            <person name="Majcherczyk A."/>
            <person name="Schneider P."/>
            <person name="Aerts A."/>
            <person name="Asiegbu F.O."/>
            <person name="Baker S.E."/>
            <person name="Barry K."/>
            <person name="Bendiksby M."/>
            <person name="Blumentritt M."/>
            <person name="Coutinho P.M."/>
            <person name="Cullen D."/>
            <person name="de Vries R.P."/>
            <person name="Gathman A."/>
            <person name="Goodell B."/>
            <person name="Henrissat B."/>
            <person name="Ihrmark K."/>
            <person name="Kauserud H."/>
            <person name="Kohler A."/>
            <person name="LaButti K."/>
            <person name="Lapidus A."/>
            <person name="Lavin J.L."/>
            <person name="Lee Y.-H."/>
            <person name="Lindquist E."/>
            <person name="Lilly W."/>
            <person name="Lucas S."/>
            <person name="Morin E."/>
            <person name="Murat C."/>
            <person name="Oguiza J.A."/>
            <person name="Park J."/>
            <person name="Pisabarro A.G."/>
            <person name="Riley R."/>
            <person name="Rosling A."/>
            <person name="Salamov A."/>
            <person name="Schmidt O."/>
            <person name="Schmutz J."/>
            <person name="Skrede I."/>
            <person name="Stenlid J."/>
            <person name="Wiebenga A."/>
            <person name="Xie X."/>
            <person name="Kuees U."/>
            <person name="Hibbett D.S."/>
            <person name="Hoffmeister D."/>
            <person name="Hoegberg N."/>
            <person name="Martin F."/>
            <person name="Grigoriev I.V."/>
            <person name="Watkinson S.C."/>
        </authorList>
    </citation>
    <scope>NUCLEOTIDE SEQUENCE [LARGE SCALE GENOMIC DNA]</scope>
    <source>
        <strain evidence="2">strain S7.3</strain>
    </source>
</reference>
<name>F8PF91_SERL3</name>
<accession>F8PF91</accession>
<protein>
    <submittedName>
        <fullName evidence="1">Uncharacterized protein</fullName>
    </submittedName>
</protein>
<dbReference type="HOGENOM" id="CLU_006344_2_0_1"/>
<evidence type="ECO:0000313" key="1">
    <source>
        <dbReference type="EMBL" id="EGO04197.1"/>
    </source>
</evidence>
<dbReference type="AlphaFoldDB" id="F8PF91"/>